<name>A0A2P2N8K6_RHIMU</name>
<dbReference type="AlphaFoldDB" id="A0A2P2N8K6"/>
<proteinExistence type="predicted"/>
<organism evidence="1">
    <name type="scientific">Rhizophora mucronata</name>
    <name type="common">Asiatic mangrove</name>
    <dbReference type="NCBI Taxonomy" id="61149"/>
    <lineage>
        <taxon>Eukaryota</taxon>
        <taxon>Viridiplantae</taxon>
        <taxon>Streptophyta</taxon>
        <taxon>Embryophyta</taxon>
        <taxon>Tracheophyta</taxon>
        <taxon>Spermatophyta</taxon>
        <taxon>Magnoliopsida</taxon>
        <taxon>eudicotyledons</taxon>
        <taxon>Gunneridae</taxon>
        <taxon>Pentapetalae</taxon>
        <taxon>rosids</taxon>
        <taxon>fabids</taxon>
        <taxon>Malpighiales</taxon>
        <taxon>Rhizophoraceae</taxon>
        <taxon>Rhizophora</taxon>
    </lineage>
</organism>
<protein>
    <submittedName>
        <fullName evidence="1">Uncharacterized protein</fullName>
    </submittedName>
</protein>
<reference evidence="1" key="1">
    <citation type="submission" date="2018-02" db="EMBL/GenBank/DDBJ databases">
        <title>Rhizophora mucronata_Transcriptome.</title>
        <authorList>
            <person name="Meera S.P."/>
            <person name="Sreeshan A."/>
            <person name="Augustine A."/>
        </authorList>
    </citation>
    <scope>NUCLEOTIDE SEQUENCE</scope>
    <source>
        <tissue evidence="1">Leaf</tissue>
    </source>
</reference>
<sequence length="70" mass="8347">MNQCPRLCTRWYWSVCSVVKSTEKPPCYSHGRQQVTIYSLDCLKKIKNCIDKEKKKRQVQNKEGTRNRLI</sequence>
<evidence type="ECO:0000313" key="1">
    <source>
        <dbReference type="EMBL" id="MBX38785.1"/>
    </source>
</evidence>
<dbReference type="EMBL" id="GGEC01058301">
    <property type="protein sequence ID" value="MBX38785.1"/>
    <property type="molecule type" value="Transcribed_RNA"/>
</dbReference>
<accession>A0A2P2N8K6</accession>